<evidence type="ECO:0000256" key="3">
    <source>
        <dbReference type="ARBA" id="ARBA00022741"/>
    </source>
</evidence>
<dbReference type="GO" id="GO:0005524">
    <property type="term" value="F:ATP binding"/>
    <property type="evidence" value="ECO:0007669"/>
    <property type="project" value="UniProtKB-KW"/>
</dbReference>
<keyword evidence="13" id="KW-1185">Reference proteome</keyword>
<dbReference type="PROSITE" id="PS50893">
    <property type="entry name" value="ABC_TRANSPORTER_2"/>
    <property type="match status" value="1"/>
</dbReference>
<dbReference type="InterPro" id="IPR036640">
    <property type="entry name" value="ABC1_TM_sf"/>
</dbReference>
<evidence type="ECO:0000313" key="11">
    <source>
        <dbReference type="EMBL" id="RUQ86451.1"/>
    </source>
</evidence>
<sequence>MRARTIQNVFVGRLNIAEFLGVGGLLVVGFVLVAGGHGTIGGTTAAMLLFLRLFGPINQLLFVVDEMQSALASLGRIVGVLTAGETHESALSSDGETSSPDPLASGGVRISRVDHSYVAGHPVLTGIDLTLVPGERVAIVGASGAGKSTLAALVAGVHTAERGRVEAAGSVMLATQEVHVFDGTLRDNLTLVRPGTDDATLLDALARVGAQGLIARLPGGLDEPVGAAAAALTPAEAQQIALARVLLADPTIVILDEATAEAGSSDAGRLEGAAEAATRGRTALVVAHRLTQAATADWIVLMDRGRIVERGTHAELVAADGAYARLWEAWSVDRGPSGS</sequence>
<evidence type="ECO:0000256" key="7">
    <source>
        <dbReference type="SAM" id="Phobius"/>
    </source>
</evidence>
<dbReference type="InterPro" id="IPR039421">
    <property type="entry name" value="Type_1_exporter"/>
</dbReference>
<gene>
    <name evidence="10" type="ORF">CLV49_2738</name>
    <name evidence="11" type="ORF">ELQ93_05540</name>
</gene>
<evidence type="ECO:0000259" key="9">
    <source>
        <dbReference type="PROSITE" id="PS50929"/>
    </source>
</evidence>
<keyword evidence="2 7" id="KW-0812">Transmembrane</keyword>
<dbReference type="GO" id="GO:0005886">
    <property type="term" value="C:plasma membrane"/>
    <property type="evidence" value="ECO:0007669"/>
    <property type="project" value="UniProtKB-SubCell"/>
</dbReference>
<organism evidence="10 12">
    <name type="scientific">Labedella gwakjiensis</name>
    <dbReference type="NCBI Taxonomy" id="390269"/>
    <lineage>
        <taxon>Bacteria</taxon>
        <taxon>Bacillati</taxon>
        <taxon>Actinomycetota</taxon>
        <taxon>Actinomycetes</taxon>
        <taxon>Micrococcales</taxon>
        <taxon>Microbacteriaceae</taxon>
        <taxon>Labedella</taxon>
    </lineage>
</organism>
<dbReference type="InterPro" id="IPR003593">
    <property type="entry name" value="AAA+_ATPase"/>
</dbReference>
<keyword evidence="5 7" id="KW-1133">Transmembrane helix</keyword>
<evidence type="ECO:0000259" key="8">
    <source>
        <dbReference type="PROSITE" id="PS50893"/>
    </source>
</evidence>
<dbReference type="InterPro" id="IPR011527">
    <property type="entry name" value="ABC1_TM_dom"/>
</dbReference>
<dbReference type="EMBL" id="PYAU01000001">
    <property type="protein sequence ID" value="PSL39104.1"/>
    <property type="molecule type" value="Genomic_DNA"/>
</dbReference>
<dbReference type="Gene3D" id="1.20.1560.10">
    <property type="entry name" value="ABC transporter type 1, transmembrane domain"/>
    <property type="match status" value="1"/>
</dbReference>
<keyword evidence="3" id="KW-0547">Nucleotide-binding</keyword>
<dbReference type="PANTHER" id="PTHR24221:SF654">
    <property type="entry name" value="ATP-BINDING CASSETTE SUB-FAMILY B MEMBER 6"/>
    <property type="match status" value="1"/>
</dbReference>
<accession>A0A2P8GYQ8</accession>
<dbReference type="RefSeq" id="WP_106564019.1">
    <property type="nucleotide sequence ID" value="NZ_PYAU01000001.1"/>
</dbReference>
<protein>
    <submittedName>
        <fullName evidence="11">ABC transporter ATP-binding protein</fullName>
    </submittedName>
    <submittedName>
        <fullName evidence="10">ABC transporter family protein</fullName>
    </submittedName>
</protein>
<dbReference type="GO" id="GO:0034040">
    <property type="term" value="F:ATPase-coupled lipid transmembrane transporter activity"/>
    <property type="evidence" value="ECO:0007669"/>
    <property type="project" value="TreeGrafter"/>
</dbReference>
<evidence type="ECO:0000256" key="2">
    <source>
        <dbReference type="ARBA" id="ARBA00022692"/>
    </source>
</evidence>
<reference evidence="11 13" key="2">
    <citation type="submission" date="2018-12" db="EMBL/GenBank/DDBJ databases">
        <authorList>
            <person name="hu s."/>
            <person name="Xu Y."/>
            <person name="Xu B."/>
            <person name="Li F."/>
        </authorList>
    </citation>
    <scope>NUCLEOTIDE SEQUENCE [LARGE SCALE GENOMIC DNA]</scope>
    <source>
        <strain evidence="11 13">KSW2-17</strain>
    </source>
</reference>
<comment type="subcellular location">
    <subcellularLocation>
        <location evidence="1">Cell membrane</location>
        <topology evidence="1">Multi-pass membrane protein</topology>
    </subcellularLocation>
</comment>
<dbReference type="OrthoDB" id="9806127at2"/>
<reference evidence="10 12" key="1">
    <citation type="submission" date="2018-03" db="EMBL/GenBank/DDBJ databases">
        <title>Genomic Encyclopedia of Archaeal and Bacterial Type Strains, Phase II (KMG-II): from individual species to whole genera.</title>
        <authorList>
            <person name="Goeker M."/>
        </authorList>
    </citation>
    <scope>NUCLEOTIDE SEQUENCE [LARGE SCALE GENOMIC DNA]</scope>
    <source>
        <strain evidence="10 12">DSM 21548</strain>
    </source>
</reference>
<dbReference type="PANTHER" id="PTHR24221">
    <property type="entry name" value="ATP-BINDING CASSETTE SUB-FAMILY B"/>
    <property type="match status" value="1"/>
</dbReference>
<evidence type="ECO:0000256" key="1">
    <source>
        <dbReference type="ARBA" id="ARBA00004651"/>
    </source>
</evidence>
<evidence type="ECO:0000256" key="6">
    <source>
        <dbReference type="ARBA" id="ARBA00023136"/>
    </source>
</evidence>
<proteinExistence type="predicted"/>
<dbReference type="Gene3D" id="3.40.50.300">
    <property type="entry name" value="P-loop containing nucleotide triphosphate hydrolases"/>
    <property type="match status" value="1"/>
</dbReference>
<feature type="domain" description="ABC transmembrane type-1" evidence="9">
    <location>
        <begin position="1"/>
        <end position="69"/>
    </location>
</feature>
<dbReference type="Proteomes" id="UP000241203">
    <property type="component" value="Unassembled WGS sequence"/>
</dbReference>
<evidence type="ECO:0000313" key="12">
    <source>
        <dbReference type="Proteomes" id="UP000241203"/>
    </source>
</evidence>
<feature type="domain" description="ABC transporter" evidence="8">
    <location>
        <begin position="108"/>
        <end position="329"/>
    </location>
</feature>
<dbReference type="EMBL" id="RZGY01000001">
    <property type="protein sequence ID" value="RUQ86451.1"/>
    <property type="molecule type" value="Genomic_DNA"/>
</dbReference>
<evidence type="ECO:0000256" key="5">
    <source>
        <dbReference type="ARBA" id="ARBA00022989"/>
    </source>
</evidence>
<dbReference type="PROSITE" id="PS50929">
    <property type="entry name" value="ABC_TM1F"/>
    <property type="match status" value="1"/>
</dbReference>
<evidence type="ECO:0000313" key="10">
    <source>
        <dbReference type="EMBL" id="PSL39104.1"/>
    </source>
</evidence>
<evidence type="ECO:0000313" key="13">
    <source>
        <dbReference type="Proteomes" id="UP000268291"/>
    </source>
</evidence>
<dbReference type="Pfam" id="PF00005">
    <property type="entry name" value="ABC_tran"/>
    <property type="match status" value="1"/>
</dbReference>
<feature type="transmembrane region" description="Helical" evidence="7">
    <location>
        <begin position="12"/>
        <end position="34"/>
    </location>
</feature>
<dbReference type="InterPro" id="IPR027417">
    <property type="entry name" value="P-loop_NTPase"/>
</dbReference>
<evidence type="ECO:0000256" key="4">
    <source>
        <dbReference type="ARBA" id="ARBA00022840"/>
    </source>
</evidence>
<dbReference type="SUPFAM" id="SSF90123">
    <property type="entry name" value="ABC transporter transmembrane region"/>
    <property type="match status" value="1"/>
</dbReference>
<dbReference type="SMART" id="SM00382">
    <property type="entry name" value="AAA"/>
    <property type="match status" value="1"/>
</dbReference>
<name>A0A2P8GYQ8_9MICO</name>
<dbReference type="Proteomes" id="UP000268291">
    <property type="component" value="Unassembled WGS sequence"/>
</dbReference>
<dbReference type="AlphaFoldDB" id="A0A2P8GYQ8"/>
<comment type="caution">
    <text evidence="10">The sequence shown here is derived from an EMBL/GenBank/DDBJ whole genome shotgun (WGS) entry which is preliminary data.</text>
</comment>
<dbReference type="InterPro" id="IPR003439">
    <property type="entry name" value="ABC_transporter-like_ATP-bd"/>
</dbReference>
<dbReference type="GO" id="GO:0016887">
    <property type="term" value="F:ATP hydrolysis activity"/>
    <property type="evidence" value="ECO:0007669"/>
    <property type="project" value="InterPro"/>
</dbReference>
<dbReference type="GO" id="GO:0140359">
    <property type="term" value="F:ABC-type transporter activity"/>
    <property type="evidence" value="ECO:0007669"/>
    <property type="project" value="InterPro"/>
</dbReference>
<dbReference type="SUPFAM" id="SSF52540">
    <property type="entry name" value="P-loop containing nucleoside triphosphate hydrolases"/>
    <property type="match status" value="1"/>
</dbReference>
<keyword evidence="4 11" id="KW-0067">ATP-binding</keyword>
<keyword evidence="6 7" id="KW-0472">Membrane</keyword>